<dbReference type="SUPFAM" id="SSF47473">
    <property type="entry name" value="EF-hand"/>
    <property type="match status" value="1"/>
</dbReference>
<dbReference type="PROSITE" id="PS00018">
    <property type="entry name" value="EF_HAND_1"/>
    <property type="match status" value="3"/>
</dbReference>
<keyword evidence="4" id="KW-0732">Signal</keyword>
<dbReference type="PANTHER" id="PTHR34524">
    <property type="entry name" value="CALCYPHOSIN"/>
    <property type="match status" value="1"/>
</dbReference>
<comment type="caution">
    <text evidence="6">The sequence shown here is derived from an EMBL/GenBank/DDBJ whole genome shotgun (WGS) entry which is preliminary data.</text>
</comment>
<dbReference type="SMART" id="SM00054">
    <property type="entry name" value="EFh"/>
    <property type="match status" value="3"/>
</dbReference>
<dbReference type="AlphaFoldDB" id="A0A2P6NPR3"/>
<reference evidence="6 7" key="1">
    <citation type="journal article" date="2018" name="Genome Biol. Evol.">
        <title>Multiple Roots of Fruiting Body Formation in Amoebozoa.</title>
        <authorList>
            <person name="Hillmann F."/>
            <person name="Forbes G."/>
            <person name="Novohradska S."/>
            <person name="Ferling I."/>
            <person name="Riege K."/>
            <person name="Groth M."/>
            <person name="Westermann M."/>
            <person name="Marz M."/>
            <person name="Spaller T."/>
            <person name="Winckler T."/>
            <person name="Schaap P."/>
            <person name="Glockner G."/>
        </authorList>
    </citation>
    <scope>NUCLEOTIDE SEQUENCE [LARGE SCALE GENOMIC DNA]</scope>
    <source>
        <strain evidence="6 7">Jena</strain>
    </source>
</reference>
<dbReference type="PANTHER" id="PTHR34524:SF6">
    <property type="entry name" value="CALCYPHOSINE LIKE"/>
    <property type="match status" value="1"/>
</dbReference>
<feature type="domain" description="EF-hand" evidence="5">
    <location>
        <begin position="195"/>
        <end position="230"/>
    </location>
</feature>
<name>A0A2P6NPR3_9EUKA</name>
<proteinExistence type="predicted"/>
<keyword evidence="3" id="KW-0106">Calcium</keyword>
<keyword evidence="2" id="KW-0677">Repeat</keyword>
<evidence type="ECO:0000313" key="7">
    <source>
        <dbReference type="Proteomes" id="UP000241769"/>
    </source>
</evidence>
<evidence type="ECO:0000256" key="2">
    <source>
        <dbReference type="ARBA" id="ARBA00022737"/>
    </source>
</evidence>
<evidence type="ECO:0000259" key="5">
    <source>
        <dbReference type="PROSITE" id="PS50222"/>
    </source>
</evidence>
<dbReference type="InterPro" id="IPR002048">
    <property type="entry name" value="EF_hand_dom"/>
</dbReference>
<dbReference type="GO" id="GO:0005509">
    <property type="term" value="F:calcium ion binding"/>
    <property type="evidence" value="ECO:0007669"/>
    <property type="project" value="InterPro"/>
</dbReference>
<protein>
    <submittedName>
        <fullName evidence="6">Calmodulin 2-like</fullName>
    </submittedName>
</protein>
<feature type="domain" description="EF-hand" evidence="5">
    <location>
        <begin position="234"/>
        <end position="269"/>
    </location>
</feature>
<dbReference type="InterPro" id="IPR011992">
    <property type="entry name" value="EF-hand-dom_pair"/>
</dbReference>
<gene>
    <name evidence="6" type="ORF">PROFUN_06064</name>
</gene>
<feature type="chain" id="PRO_5015156152" evidence="4">
    <location>
        <begin position="18"/>
        <end position="273"/>
    </location>
</feature>
<keyword evidence="7" id="KW-1185">Reference proteome</keyword>
<keyword evidence="1" id="KW-0479">Metal-binding</keyword>
<evidence type="ECO:0000256" key="3">
    <source>
        <dbReference type="ARBA" id="ARBA00022837"/>
    </source>
</evidence>
<dbReference type="PROSITE" id="PS50222">
    <property type="entry name" value="EF_HAND_2"/>
    <property type="match status" value="3"/>
</dbReference>
<dbReference type="InterPro" id="IPR051581">
    <property type="entry name" value="Ca-bind"/>
</dbReference>
<feature type="signal peptide" evidence="4">
    <location>
        <begin position="1"/>
        <end position="17"/>
    </location>
</feature>
<dbReference type="OrthoDB" id="17324at2759"/>
<dbReference type="CDD" id="cd00051">
    <property type="entry name" value="EFh"/>
    <property type="match status" value="1"/>
</dbReference>
<dbReference type="Pfam" id="PF13833">
    <property type="entry name" value="EF-hand_8"/>
    <property type="match status" value="1"/>
</dbReference>
<feature type="domain" description="EF-hand" evidence="5">
    <location>
        <begin position="149"/>
        <end position="184"/>
    </location>
</feature>
<dbReference type="EMBL" id="MDYQ01000037">
    <property type="protein sequence ID" value="PRP85942.1"/>
    <property type="molecule type" value="Genomic_DNA"/>
</dbReference>
<sequence>MKVAILFAIVFCLAVHADISEDFPQPPYNIVSSWTNGTITSLTCPDDCGNPDSKHCLWNADIQATCSATFAEKRGVEEKRQTRCQRLGYCGPVCFSDGQGGYACGCVSCGKNHPTRGSMPAVSQLIFNKYDKDKSAEFRDLCYESGKYLNDQELTAAISIIDHSGNGQIDYKEFSKWWTSYSRWGRIELTPEQQETLSSCSKYFMYFDKDRSGHLSREEFKSLHADLSRYYPGRLGATLEEALRRLDSNGDNSIQFGEYLDWLQSENIISLQN</sequence>
<evidence type="ECO:0000313" key="6">
    <source>
        <dbReference type="EMBL" id="PRP85942.1"/>
    </source>
</evidence>
<accession>A0A2P6NPR3</accession>
<dbReference type="Gene3D" id="1.10.238.10">
    <property type="entry name" value="EF-hand"/>
    <property type="match status" value="2"/>
</dbReference>
<organism evidence="6 7">
    <name type="scientific">Planoprotostelium fungivorum</name>
    <dbReference type="NCBI Taxonomy" id="1890364"/>
    <lineage>
        <taxon>Eukaryota</taxon>
        <taxon>Amoebozoa</taxon>
        <taxon>Evosea</taxon>
        <taxon>Variosea</taxon>
        <taxon>Cavosteliida</taxon>
        <taxon>Cavosteliaceae</taxon>
        <taxon>Planoprotostelium</taxon>
    </lineage>
</organism>
<dbReference type="STRING" id="1890364.A0A2P6NPR3"/>
<evidence type="ECO:0000256" key="4">
    <source>
        <dbReference type="SAM" id="SignalP"/>
    </source>
</evidence>
<evidence type="ECO:0000256" key="1">
    <source>
        <dbReference type="ARBA" id="ARBA00022723"/>
    </source>
</evidence>
<dbReference type="Pfam" id="PF13202">
    <property type="entry name" value="EF-hand_5"/>
    <property type="match status" value="1"/>
</dbReference>
<dbReference type="Proteomes" id="UP000241769">
    <property type="component" value="Unassembled WGS sequence"/>
</dbReference>
<dbReference type="InterPro" id="IPR018247">
    <property type="entry name" value="EF_Hand_1_Ca_BS"/>
</dbReference>
<dbReference type="InParanoid" id="A0A2P6NPR3"/>